<name>A0ABX1FDB6_9PSEU</name>
<sequence>MRVIAIEEHFSHPALQSADALASLRRHPQLARVQERLEDVGAGRLRDLDAAGIDLQVLSHTVPGAERLVGAEAIQRATEANDALARIVAAHPHRFAGFTALPMREPHAAAVELRRAVDELGFKGALVNGLVDGHFLDDPRFRPVLSQAEKLGVPIYLHPAAPPAAVAGVYFSGLPQIAADHLATAAWGWHSETALHVLRLIVSGIFDEFPALQVVIGHMGEMIPFALARIDTVLTPISSKLRQPVADYFRTNIWISTSGYTTFPPLQCALAVLGADRIIFSVDYPYTPNEPARALLDNAPIDDADREKIAHGNVERLFGLS</sequence>
<dbReference type="RefSeq" id="WP_167971536.1">
    <property type="nucleotide sequence ID" value="NZ_VSRL01000017.1"/>
</dbReference>
<gene>
    <name evidence="3" type="ORF">FXN61_07345</name>
</gene>
<dbReference type="Proteomes" id="UP001515943">
    <property type="component" value="Unassembled WGS sequence"/>
</dbReference>
<feature type="domain" description="Amidohydrolase-related" evidence="2">
    <location>
        <begin position="42"/>
        <end position="320"/>
    </location>
</feature>
<evidence type="ECO:0000313" key="4">
    <source>
        <dbReference type="Proteomes" id="UP001515943"/>
    </source>
</evidence>
<dbReference type="SUPFAM" id="SSF51556">
    <property type="entry name" value="Metallo-dependent hydrolases"/>
    <property type="match status" value="1"/>
</dbReference>
<dbReference type="InterPro" id="IPR006680">
    <property type="entry name" value="Amidohydro-rel"/>
</dbReference>
<keyword evidence="4" id="KW-1185">Reference proteome</keyword>
<dbReference type="PANTHER" id="PTHR21240:SF30">
    <property type="entry name" value="AMIDOHYDROLASE-RELATED DOMAIN-CONTAINING PROTEIN-RELATED"/>
    <property type="match status" value="1"/>
</dbReference>
<reference evidence="3 4" key="1">
    <citation type="submission" date="2019-08" db="EMBL/GenBank/DDBJ databases">
        <title>Lentzea from Indian Himalayas.</title>
        <authorList>
            <person name="Mandal S."/>
            <person name="Mallick Gupta A."/>
            <person name="Maiti P.K."/>
            <person name="Sarkar J."/>
            <person name="Mandal S."/>
        </authorList>
    </citation>
    <scope>NUCLEOTIDE SEQUENCE [LARGE SCALE GENOMIC DNA]</scope>
    <source>
        <strain evidence="3 4">PSKA42</strain>
    </source>
</reference>
<keyword evidence="1" id="KW-0456">Lyase</keyword>
<dbReference type="EMBL" id="VSRL01000017">
    <property type="protein sequence ID" value="NKE56656.1"/>
    <property type="molecule type" value="Genomic_DNA"/>
</dbReference>
<dbReference type="Gene3D" id="3.20.20.140">
    <property type="entry name" value="Metal-dependent hydrolases"/>
    <property type="match status" value="1"/>
</dbReference>
<evidence type="ECO:0000313" key="3">
    <source>
        <dbReference type="EMBL" id="NKE56656.1"/>
    </source>
</evidence>
<evidence type="ECO:0000256" key="1">
    <source>
        <dbReference type="ARBA" id="ARBA00023239"/>
    </source>
</evidence>
<proteinExistence type="predicted"/>
<protein>
    <submittedName>
        <fullName evidence="3">Amidohydrolase</fullName>
    </submittedName>
</protein>
<dbReference type="InterPro" id="IPR032465">
    <property type="entry name" value="ACMSD"/>
</dbReference>
<dbReference type="InterPro" id="IPR032466">
    <property type="entry name" value="Metal_Hydrolase"/>
</dbReference>
<evidence type="ECO:0000259" key="2">
    <source>
        <dbReference type="Pfam" id="PF04909"/>
    </source>
</evidence>
<accession>A0ABX1FDB6</accession>
<organism evidence="3 4">
    <name type="scientific">Lentzea indica</name>
    <dbReference type="NCBI Taxonomy" id="2604800"/>
    <lineage>
        <taxon>Bacteria</taxon>
        <taxon>Bacillati</taxon>
        <taxon>Actinomycetota</taxon>
        <taxon>Actinomycetes</taxon>
        <taxon>Pseudonocardiales</taxon>
        <taxon>Pseudonocardiaceae</taxon>
        <taxon>Lentzea</taxon>
    </lineage>
</organism>
<dbReference type="PANTHER" id="PTHR21240">
    <property type="entry name" value="2-AMINO-3-CARBOXYLMUCONATE-6-SEMIALDEHYDE DECARBOXYLASE"/>
    <property type="match status" value="1"/>
</dbReference>
<dbReference type="Pfam" id="PF04909">
    <property type="entry name" value="Amidohydro_2"/>
    <property type="match status" value="1"/>
</dbReference>
<comment type="caution">
    <text evidence="3">The sequence shown here is derived from an EMBL/GenBank/DDBJ whole genome shotgun (WGS) entry which is preliminary data.</text>
</comment>